<accession>A0ACB7SIF9</accession>
<keyword evidence="2" id="KW-1185">Reference proteome</keyword>
<gene>
    <name evidence="1" type="ORF">HPB50_026724</name>
</gene>
<organism evidence="1 2">
    <name type="scientific">Hyalomma asiaticum</name>
    <name type="common">Tick</name>
    <dbReference type="NCBI Taxonomy" id="266040"/>
    <lineage>
        <taxon>Eukaryota</taxon>
        <taxon>Metazoa</taxon>
        <taxon>Ecdysozoa</taxon>
        <taxon>Arthropoda</taxon>
        <taxon>Chelicerata</taxon>
        <taxon>Arachnida</taxon>
        <taxon>Acari</taxon>
        <taxon>Parasitiformes</taxon>
        <taxon>Ixodida</taxon>
        <taxon>Ixodoidea</taxon>
        <taxon>Ixodidae</taxon>
        <taxon>Hyalomminae</taxon>
        <taxon>Hyalomma</taxon>
    </lineage>
</organism>
<evidence type="ECO:0000313" key="1">
    <source>
        <dbReference type="EMBL" id="KAH6934663.1"/>
    </source>
</evidence>
<comment type="caution">
    <text evidence="1">The sequence shown here is derived from an EMBL/GenBank/DDBJ whole genome shotgun (WGS) entry which is preliminary data.</text>
</comment>
<reference evidence="1" key="1">
    <citation type="submission" date="2020-05" db="EMBL/GenBank/DDBJ databases">
        <title>Large-scale comparative analyses of tick genomes elucidate their genetic diversity and vector capacities.</title>
        <authorList>
            <person name="Jia N."/>
            <person name="Wang J."/>
            <person name="Shi W."/>
            <person name="Du L."/>
            <person name="Sun Y."/>
            <person name="Zhan W."/>
            <person name="Jiang J."/>
            <person name="Wang Q."/>
            <person name="Zhang B."/>
            <person name="Ji P."/>
            <person name="Sakyi L.B."/>
            <person name="Cui X."/>
            <person name="Yuan T."/>
            <person name="Jiang B."/>
            <person name="Yang W."/>
            <person name="Lam T.T.-Y."/>
            <person name="Chang Q."/>
            <person name="Ding S."/>
            <person name="Wang X."/>
            <person name="Zhu J."/>
            <person name="Ruan X."/>
            <person name="Zhao L."/>
            <person name="Wei J."/>
            <person name="Que T."/>
            <person name="Du C."/>
            <person name="Cheng J."/>
            <person name="Dai P."/>
            <person name="Han X."/>
            <person name="Huang E."/>
            <person name="Gao Y."/>
            <person name="Liu J."/>
            <person name="Shao H."/>
            <person name="Ye R."/>
            <person name="Li L."/>
            <person name="Wei W."/>
            <person name="Wang X."/>
            <person name="Wang C."/>
            <person name="Yang T."/>
            <person name="Huo Q."/>
            <person name="Li W."/>
            <person name="Guo W."/>
            <person name="Chen H."/>
            <person name="Zhou L."/>
            <person name="Ni X."/>
            <person name="Tian J."/>
            <person name="Zhou Y."/>
            <person name="Sheng Y."/>
            <person name="Liu T."/>
            <person name="Pan Y."/>
            <person name="Xia L."/>
            <person name="Li J."/>
            <person name="Zhao F."/>
            <person name="Cao W."/>
        </authorList>
    </citation>
    <scope>NUCLEOTIDE SEQUENCE</scope>
    <source>
        <strain evidence="1">Hyas-2018</strain>
    </source>
</reference>
<sequence>MLALLFLLASSRLAQASPTLNATNDTLIIDRLREAAMSKTVLSTSSAVDRGGIDYLPLLRDLMHRAFSSIPASLRRKLLEADVRPECTAGLLRTLRGFQNLEPWAMRLLDASGKYPTGLFEGARVDVGAFDECLRTEVRDSNGNVLSRGQYCNLLAYVKNGSAIQKILESFPDILHPRMKYFKSYFSYKKHPTWRLAVCSLSDCNQQDLQAILATGALVEFVTAFSATSNTRFLLKVADKANPDQYALQFLHGMRFFCIVHIAVGHCGAVVSDIWTCIPLFFIIMCLYALEPFVDGPNTKAFFQNLNEEVSYHWWHLLLQIRNFYKIFEQNIIPHTWYLSTDFQLFVVSLLTLLILKRLMLRTVDDYYIRPYYHAVCYFGGCMTCLVIDDFKEAKISKRLQRAGWCVSVALALFCVFGKIAWYTHLNPVPRGVALLVSFFDRIIWTLFLAWTTLSCSTGRGGVLTKLLSWNAYVPLSKLSFGVYLIHVPFLQLWHYSSRERKFWSVFNQVTLLFALLVWCFLLSYLAFVVCEAPTAALDKLVFTRIIGGRGGKQETANNSGKGHSGGIQDDAGEAPKHENAEDNAICRC</sequence>
<proteinExistence type="predicted"/>
<dbReference type="Proteomes" id="UP000821845">
    <property type="component" value="Chromosome 4"/>
</dbReference>
<protein>
    <submittedName>
        <fullName evidence="1">Uncharacterized protein</fullName>
    </submittedName>
</protein>
<name>A0ACB7SIF9_HYAAI</name>
<dbReference type="EMBL" id="CM023484">
    <property type="protein sequence ID" value="KAH6934663.1"/>
    <property type="molecule type" value="Genomic_DNA"/>
</dbReference>
<evidence type="ECO:0000313" key="2">
    <source>
        <dbReference type="Proteomes" id="UP000821845"/>
    </source>
</evidence>